<feature type="transmembrane region" description="Helical" evidence="1">
    <location>
        <begin position="128"/>
        <end position="153"/>
    </location>
</feature>
<dbReference type="HOGENOM" id="CLU_132139_0_0_10"/>
<dbReference type="RefSeq" id="WP_014799031.1">
    <property type="nucleotide sequence ID" value="NC_018018.1"/>
</dbReference>
<dbReference type="Pfam" id="PF17319">
    <property type="entry name" value="DUF5362"/>
    <property type="match status" value="1"/>
</dbReference>
<evidence type="ECO:0000256" key="1">
    <source>
        <dbReference type="SAM" id="Phobius"/>
    </source>
</evidence>
<proteinExistence type="predicted"/>
<evidence type="ECO:0008006" key="4">
    <source>
        <dbReference type="Google" id="ProtNLM"/>
    </source>
</evidence>
<keyword evidence="1" id="KW-0812">Transmembrane</keyword>
<evidence type="ECO:0000313" key="2">
    <source>
        <dbReference type="EMBL" id="AFM05602.1"/>
    </source>
</evidence>
<dbReference type="InterPro" id="IPR035287">
    <property type="entry name" value="DUF5362"/>
</dbReference>
<feature type="transmembrane region" description="Helical" evidence="1">
    <location>
        <begin position="37"/>
        <end position="60"/>
    </location>
</feature>
<organism evidence="2 3">
    <name type="scientific">Bernardetia litoralis (strain ATCC 23117 / DSM 6794 / NBRC 15988 / NCIMB 1366 / Fx l1 / Sio-4)</name>
    <name type="common">Flexibacter litoralis</name>
    <dbReference type="NCBI Taxonomy" id="880071"/>
    <lineage>
        <taxon>Bacteria</taxon>
        <taxon>Pseudomonadati</taxon>
        <taxon>Bacteroidota</taxon>
        <taxon>Cytophagia</taxon>
        <taxon>Cytophagales</taxon>
        <taxon>Bernardetiaceae</taxon>
        <taxon>Bernardetia</taxon>
    </lineage>
</organism>
<reference evidence="3" key="1">
    <citation type="submission" date="2012-06" db="EMBL/GenBank/DDBJ databases">
        <title>The complete genome of Flexibacter litoralis DSM 6794.</title>
        <authorList>
            <person name="Lucas S."/>
            <person name="Copeland A."/>
            <person name="Lapidus A."/>
            <person name="Glavina del Rio T."/>
            <person name="Dalin E."/>
            <person name="Tice H."/>
            <person name="Bruce D."/>
            <person name="Goodwin L."/>
            <person name="Pitluck S."/>
            <person name="Peters L."/>
            <person name="Ovchinnikova G."/>
            <person name="Lu M."/>
            <person name="Kyrpides N."/>
            <person name="Mavromatis K."/>
            <person name="Ivanova N."/>
            <person name="Brettin T."/>
            <person name="Detter J.C."/>
            <person name="Han C."/>
            <person name="Larimer F."/>
            <person name="Land M."/>
            <person name="Hauser L."/>
            <person name="Markowitz V."/>
            <person name="Cheng J.-F."/>
            <person name="Hugenholtz P."/>
            <person name="Woyke T."/>
            <person name="Wu D."/>
            <person name="Spring S."/>
            <person name="Lang E."/>
            <person name="Kopitz M."/>
            <person name="Brambilla E."/>
            <person name="Klenk H.-P."/>
            <person name="Eisen J.A."/>
        </authorList>
    </citation>
    <scope>NUCLEOTIDE SEQUENCE [LARGE SCALE GENOMIC DNA]</scope>
    <source>
        <strain evidence="3">ATCC 23117 / DSM 6794 / NBRC 15988 / NCIMB 1366 / Sio-4</strain>
    </source>
</reference>
<dbReference type="EMBL" id="CP003345">
    <property type="protein sequence ID" value="AFM05602.1"/>
    <property type="molecule type" value="Genomic_DNA"/>
</dbReference>
<keyword evidence="3" id="KW-1185">Reference proteome</keyword>
<dbReference type="KEGG" id="fli:Fleli_3272"/>
<sequence>MQKDDFLDKDSFYSEGGFQVTNRAKGFLATAAFWGKIVSIVGFVFTAFAVLAGVGIAFMGSSFSQLSSQMGAFGALGGIGIGLIYILLALVYFFPSLYLFNFSQKTQAAIRNSDNLELEEGFKNLKSIFKFMGVLTIIFIVLYALMFIFALIAGAMA</sequence>
<keyword evidence="1" id="KW-0472">Membrane</keyword>
<protein>
    <recommendedName>
        <fullName evidence="4">DUF5362 domain-containing protein</fullName>
    </recommendedName>
</protein>
<keyword evidence="1" id="KW-1133">Transmembrane helix</keyword>
<evidence type="ECO:0000313" key="3">
    <source>
        <dbReference type="Proteomes" id="UP000006054"/>
    </source>
</evidence>
<dbReference type="OrthoDB" id="1121797at2"/>
<gene>
    <name evidence="2" type="ordered locus">Fleli_3272</name>
</gene>
<dbReference type="AlphaFoldDB" id="I4ANR7"/>
<feature type="transmembrane region" description="Helical" evidence="1">
    <location>
        <begin position="72"/>
        <end position="94"/>
    </location>
</feature>
<accession>I4ANR7</accession>
<dbReference type="eggNOG" id="ENOG50331AC">
    <property type="taxonomic scope" value="Bacteria"/>
</dbReference>
<name>I4ANR7_BERLS</name>
<dbReference type="Proteomes" id="UP000006054">
    <property type="component" value="Chromosome"/>
</dbReference>